<evidence type="ECO:0000256" key="3">
    <source>
        <dbReference type="ARBA" id="ARBA00023235"/>
    </source>
</evidence>
<dbReference type="InterPro" id="IPR001406">
    <property type="entry name" value="PsdUridine_synth_TruA"/>
</dbReference>
<dbReference type="SUPFAM" id="SSF55120">
    <property type="entry name" value="Pseudouridine synthase"/>
    <property type="match status" value="1"/>
</dbReference>
<protein>
    <recommendedName>
        <fullName evidence="4">tRNA pseudouridine synthase A</fullName>
        <ecNumber evidence="4">5.4.99.12</ecNumber>
    </recommendedName>
    <alternativeName>
        <fullName evidence="4">tRNA pseudouridine(38-40) synthase</fullName>
    </alternativeName>
    <alternativeName>
        <fullName evidence="4">tRNA pseudouridylate synthase I</fullName>
    </alternativeName>
    <alternativeName>
        <fullName evidence="4">tRNA-uridine isomerase I</fullName>
    </alternativeName>
</protein>
<dbReference type="Proteomes" id="UP000198625">
    <property type="component" value="Unassembled WGS sequence"/>
</dbReference>
<gene>
    <name evidence="4" type="primary">truA</name>
    <name evidence="9" type="ORF">SAMN05660462_02632</name>
</gene>
<dbReference type="GO" id="GO:0160147">
    <property type="term" value="F:tRNA pseudouridine(38-40) synthase activity"/>
    <property type="evidence" value="ECO:0007669"/>
    <property type="project" value="UniProtKB-EC"/>
</dbReference>
<dbReference type="STRING" id="415015.SAMN05660462_02632"/>
<feature type="binding site" evidence="4 6">
    <location>
        <position position="110"/>
    </location>
    <ligand>
        <name>substrate</name>
    </ligand>
</feature>
<dbReference type="RefSeq" id="WP_091732159.1">
    <property type="nucleotide sequence ID" value="NZ_FNQE01000034.1"/>
</dbReference>
<organism evidence="9 10">
    <name type="scientific">Proteiniborus ethanoligenes</name>
    <dbReference type="NCBI Taxonomy" id="415015"/>
    <lineage>
        <taxon>Bacteria</taxon>
        <taxon>Bacillati</taxon>
        <taxon>Bacillota</taxon>
        <taxon>Clostridia</taxon>
        <taxon>Eubacteriales</taxon>
        <taxon>Proteiniborus</taxon>
    </lineage>
</organism>
<dbReference type="OrthoDB" id="9811823at2"/>
<dbReference type="CDD" id="cd02570">
    <property type="entry name" value="PseudoU_synth_EcTruA"/>
    <property type="match status" value="1"/>
</dbReference>
<comment type="function">
    <text evidence="4">Formation of pseudouridine at positions 38, 39 and 40 in the anticodon stem and loop of transfer RNAs.</text>
</comment>
<keyword evidence="3 4" id="KW-0413">Isomerase</keyword>
<accession>A0A1H3RZF8</accession>
<proteinExistence type="inferred from homology"/>
<evidence type="ECO:0000256" key="1">
    <source>
        <dbReference type="ARBA" id="ARBA00009375"/>
    </source>
</evidence>
<comment type="subunit">
    <text evidence="4">Homodimer.</text>
</comment>
<evidence type="ECO:0000256" key="4">
    <source>
        <dbReference type="HAMAP-Rule" id="MF_00171"/>
    </source>
</evidence>
<dbReference type="InterPro" id="IPR020097">
    <property type="entry name" value="PsdUridine_synth_TruA_a/b_dom"/>
</dbReference>
<reference evidence="9 10" key="1">
    <citation type="submission" date="2016-10" db="EMBL/GenBank/DDBJ databases">
        <authorList>
            <person name="de Groot N.N."/>
        </authorList>
    </citation>
    <scope>NUCLEOTIDE SEQUENCE [LARGE SCALE GENOMIC DNA]</scope>
    <source>
        <strain evidence="9 10">DSM 21650</strain>
    </source>
</reference>
<dbReference type="GO" id="GO:0003723">
    <property type="term" value="F:RNA binding"/>
    <property type="evidence" value="ECO:0007669"/>
    <property type="project" value="InterPro"/>
</dbReference>
<dbReference type="HAMAP" id="MF_00171">
    <property type="entry name" value="TruA"/>
    <property type="match status" value="1"/>
</dbReference>
<feature type="domain" description="Pseudouridine synthase I TruA alpha/beta" evidence="8">
    <location>
        <begin position="143"/>
        <end position="244"/>
    </location>
</feature>
<dbReference type="GO" id="GO:0031119">
    <property type="term" value="P:tRNA pseudouridine synthesis"/>
    <property type="evidence" value="ECO:0007669"/>
    <property type="project" value="UniProtKB-UniRule"/>
</dbReference>
<name>A0A1H3RZF8_9FIRM</name>
<dbReference type="InterPro" id="IPR020094">
    <property type="entry name" value="TruA/RsuA/RluB/E/F_N"/>
</dbReference>
<keyword evidence="2 4" id="KW-0819">tRNA processing</keyword>
<comment type="caution">
    <text evidence="4">Lacks conserved residue(s) required for the propagation of feature annotation.</text>
</comment>
<dbReference type="EMBL" id="FNQE01000034">
    <property type="protein sequence ID" value="SDZ31084.1"/>
    <property type="molecule type" value="Genomic_DNA"/>
</dbReference>
<dbReference type="Gene3D" id="3.30.70.660">
    <property type="entry name" value="Pseudouridine synthase I, catalytic domain, C-terminal subdomain"/>
    <property type="match status" value="1"/>
</dbReference>
<dbReference type="Pfam" id="PF01416">
    <property type="entry name" value="PseudoU_synth_1"/>
    <property type="match status" value="2"/>
</dbReference>
<feature type="domain" description="Pseudouridine synthase I TruA alpha/beta" evidence="8">
    <location>
        <begin position="7"/>
        <end position="104"/>
    </location>
</feature>
<evidence type="ECO:0000256" key="2">
    <source>
        <dbReference type="ARBA" id="ARBA00022694"/>
    </source>
</evidence>
<dbReference type="EC" id="5.4.99.12" evidence="4"/>
<evidence type="ECO:0000259" key="8">
    <source>
        <dbReference type="Pfam" id="PF01416"/>
    </source>
</evidence>
<dbReference type="FunFam" id="3.30.70.580:FF:000001">
    <property type="entry name" value="tRNA pseudouridine synthase A"/>
    <property type="match status" value="1"/>
</dbReference>
<dbReference type="AlphaFoldDB" id="A0A1H3RZF8"/>
<dbReference type="PANTHER" id="PTHR11142">
    <property type="entry name" value="PSEUDOURIDYLATE SYNTHASE"/>
    <property type="match status" value="1"/>
</dbReference>
<evidence type="ECO:0000313" key="9">
    <source>
        <dbReference type="EMBL" id="SDZ31084.1"/>
    </source>
</evidence>
<sequence>MRNIKLIIEYDGTNYSGWQKQPHQTTIQKTIEDSITKITKEKIEIYGSGRTDKGVHAKGQVANFFTGSKIPAERFREAINSVLPKDIVISHSEEVDESFHSRYSAKGKEYRYIIYNRRISSPLLRNYAYHVPQKLHFDYMKKAVNDFVGTNDFVAFMASGSSVKDTIRTIHNISLEKDKEIIQLKINGDGFLYNMVRIILGTLVDIGIGKIDRDAIPQIILSKDRQKAGHTAPPQGLYLERVYY</sequence>
<dbReference type="InterPro" id="IPR020103">
    <property type="entry name" value="PsdUridine_synth_cat_dom_sf"/>
</dbReference>
<feature type="active site" description="Nucleophile" evidence="4 5">
    <location>
        <position position="52"/>
    </location>
</feature>
<dbReference type="Gene3D" id="3.30.70.580">
    <property type="entry name" value="Pseudouridine synthase I, catalytic domain, N-terminal subdomain"/>
    <property type="match status" value="1"/>
</dbReference>
<evidence type="ECO:0000256" key="7">
    <source>
        <dbReference type="RuleBase" id="RU003792"/>
    </source>
</evidence>
<dbReference type="PIRSF" id="PIRSF001430">
    <property type="entry name" value="tRNA_psdUrid_synth"/>
    <property type="match status" value="1"/>
</dbReference>
<dbReference type="NCBIfam" id="TIGR00071">
    <property type="entry name" value="hisT_truA"/>
    <property type="match status" value="1"/>
</dbReference>
<comment type="similarity">
    <text evidence="1 4 7">Belongs to the tRNA pseudouridine synthase TruA family.</text>
</comment>
<dbReference type="PANTHER" id="PTHR11142:SF0">
    <property type="entry name" value="TRNA PSEUDOURIDINE SYNTHASE-LIKE 1"/>
    <property type="match status" value="1"/>
</dbReference>
<evidence type="ECO:0000256" key="5">
    <source>
        <dbReference type="PIRSR" id="PIRSR001430-1"/>
    </source>
</evidence>
<comment type="catalytic activity">
    <reaction evidence="4 7">
        <text>uridine(38/39/40) in tRNA = pseudouridine(38/39/40) in tRNA</text>
        <dbReference type="Rhea" id="RHEA:22376"/>
        <dbReference type="Rhea" id="RHEA-COMP:10085"/>
        <dbReference type="Rhea" id="RHEA-COMP:10087"/>
        <dbReference type="ChEBI" id="CHEBI:65314"/>
        <dbReference type="ChEBI" id="CHEBI:65315"/>
        <dbReference type="EC" id="5.4.99.12"/>
    </reaction>
</comment>
<keyword evidence="10" id="KW-1185">Reference proteome</keyword>
<dbReference type="InterPro" id="IPR020095">
    <property type="entry name" value="PsdUridine_synth_TruA_C"/>
</dbReference>
<evidence type="ECO:0000256" key="6">
    <source>
        <dbReference type="PIRSR" id="PIRSR001430-2"/>
    </source>
</evidence>
<evidence type="ECO:0000313" key="10">
    <source>
        <dbReference type="Proteomes" id="UP000198625"/>
    </source>
</evidence>